<dbReference type="Gene3D" id="3.40.50.300">
    <property type="entry name" value="P-loop containing nucleotide triphosphate hydrolases"/>
    <property type="match status" value="1"/>
</dbReference>
<accession>A0A815TFM6</accession>
<evidence type="ECO:0000313" key="3">
    <source>
        <dbReference type="Proteomes" id="UP000663889"/>
    </source>
</evidence>
<organism evidence="2 3">
    <name type="scientific">Rotaria sordida</name>
    <dbReference type="NCBI Taxonomy" id="392033"/>
    <lineage>
        <taxon>Eukaryota</taxon>
        <taxon>Metazoa</taxon>
        <taxon>Spiralia</taxon>
        <taxon>Gnathifera</taxon>
        <taxon>Rotifera</taxon>
        <taxon>Eurotatoria</taxon>
        <taxon>Bdelloidea</taxon>
        <taxon>Philodinida</taxon>
        <taxon>Philodinidae</taxon>
        <taxon>Rotaria</taxon>
    </lineage>
</organism>
<dbReference type="PROSITE" id="PS50893">
    <property type="entry name" value="ABC_TRANSPORTER_2"/>
    <property type="match status" value="1"/>
</dbReference>
<proteinExistence type="predicted"/>
<dbReference type="Proteomes" id="UP000663889">
    <property type="component" value="Unassembled WGS sequence"/>
</dbReference>
<dbReference type="GO" id="GO:0042626">
    <property type="term" value="F:ATPase-coupled transmembrane transporter activity"/>
    <property type="evidence" value="ECO:0007669"/>
    <property type="project" value="TreeGrafter"/>
</dbReference>
<dbReference type="EMBL" id="CAJNOU010006431">
    <property type="protein sequence ID" value="CAF1504617.1"/>
    <property type="molecule type" value="Genomic_DNA"/>
</dbReference>
<dbReference type="AlphaFoldDB" id="A0A815TFM6"/>
<comment type="caution">
    <text evidence="2">The sequence shown here is derived from an EMBL/GenBank/DDBJ whole genome shotgun (WGS) entry which is preliminary data.</text>
</comment>
<sequence>IYPLITQVDSWSTAGFDPYTTYPTSNYMPTYTTQQQYHPTTVQSNKYDRPSYDKDFFAHYGQNRLSNNELLNVSQTTKDIPPTSKLSATAASFSQGAPLTPTSPATAYYFNPVLYTVPTYYTSHHDRTMTYPSIDNRDNRNGASYAGNNNRNHYHHYQHQRTHNNSTWHSQQANIHQFIEQLPQNYETKVGLKGSFLSGGEKQRIAIARVLIRRPKVLLFDEATSAMDSHNEQIVQEALEQAQREDPSRTSLIIAHRLSTIRSCDLIYVLDRGHIVERGTHIELSQRCGAYYKMLAHDNLQ</sequence>
<dbReference type="SUPFAM" id="SSF52540">
    <property type="entry name" value="P-loop containing nucleoside triphosphate hydrolases"/>
    <property type="match status" value="1"/>
</dbReference>
<dbReference type="InterPro" id="IPR017871">
    <property type="entry name" value="ABC_transporter-like_CS"/>
</dbReference>
<dbReference type="GO" id="GO:0005524">
    <property type="term" value="F:ATP binding"/>
    <property type="evidence" value="ECO:0007669"/>
    <property type="project" value="InterPro"/>
</dbReference>
<gene>
    <name evidence="2" type="ORF">SEV965_LOCUS36250</name>
</gene>
<dbReference type="InterPro" id="IPR003439">
    <property type="entry name" value="ABC_transporter-like_ATP-bd"/>
</dbReference>
<dbReference type="GO" id="GO:0016020">
    <property type="term" value="C:membrane"/>
    <property type="evidence" value="ECO:0007669"/>
    <property type="project" value="TreeGrafter"/>
</dbReference>
<dbReference type="Pfam" id="PF00005">
    <property type="entry name" value="ABC_tran"/>
    <property type="match status" value="1"/>
</dbReference>
<dbReference type="GO" id="GO:0016887">
    <property type="term" value="F:ATP hydrolysis activity"/>
    <property type="evidence" value="ECO:0007669"/>
    <property type="project" value="InterPro"/>
</dbReference>
<feature type="non-terminal residue" evidence="2">
    <location>
        <position position="1"/>
    </location>
</feature>
<reference evidence="2" key="1">
    <citation type="submission" date="2021-02" db="EMBL/GenBank/DDBJ databases">
        <authorList>
            <person name="Nowell W R."/>
        </authorList>
    </citation>
    <scope>NUCLEOTIDE SEQUENCE</scope>
</reference>
<name>A0A815TFM6_9BILA</name>
<dbReference type="InterPro" id="IPR027417">
    <property type="entry name" value="P-loop_NTPase"/>
</dbReference>
<dbReference type="PROSITE" id="PS00211">
    <property type="entry name" value="ABC_TRANSPORTER_1"/>
    <property type="match status" value="1"/>
</dbReference>
<evidence type="ECO:0000313" key="2">
    <source>
        <dbReference type="EMBL" id="CAF1504617.1"/>
    </source>
</evidence>
<feature type="domain" description="ABC transporter" evidence="1">
    <location>
        <begin position="71"/>
        <end position="297"/>
    </location>
</feature>
<dbReference type="PANTHER" id="PTHR24221">
    <property type="entry name" value="ATP-BINDING CASSETTE SUB-FAMILY B"/>
    <property type="match status" value="1"/>
</dbReference>
<dbReference type="InterPro" id="IPR039421">
    <property type="entry name" value="Type_1_exporter"/>
</dbReference>
<dbReference type="PANTHER" id="PTHR24221:SF617">
    <property type="entry name" value="P-GLYCOPROTEIN RELATED"/>
    <property type="match status" value="1"/>
</dbReference>
<protein>
    <recommendedName>
        <fullName evidence="1">ABC transporter domain-containing protein</fullName>
    </recommendedName>
</protein>
<evidence type="ECO:0000259" key="1">
    <source>
        <dbReference type="PROSITE" id="PS50893"/>
    </source>
</evidence>